<dbReference type="PANTHER" id="PTHR21342:SF0">
    <property type="entry name" value="BIFUNCTIONAL NMN ADENYLYLTRANSFERASE_NUDIX HYDROLASE"/>
    <property type="match status" value="1"/>
</dbReference>
<dbReference type="PANTHER" id="PTHR21342">
    <property type="entry name" value="PHOSPHOPANTETHEINE ADENYLYLTRANSFERASE"/>
    <property type="match status" value="1"/>
</dbReference>
<comment type="caution">
    <text evidence="4">The sequence shown here is derived from an EMBL/GenBank/DDBJ whole genome shotgun (WGS) entry which is preliminary data.</text>
</comment>
<organism evidence="4 5">
    <name type="scientific">Sellimonas caecigallum</name>
    <dbReference type="NCBI Taxonomy" id="2592333"/>
    <lineage>
        <taxon>Bacteria</taxon>
        <taxon>Bacillati</taxon>
        <taxon>Bacillota</taxon>
        <taxon>Clostridia</taxon>
        <taxon>Lachnospirales</taxon>
        <taxon>Lachnospiraceae</taxon>
        <taxon>Sellimonas</taxon>
    </lineage>
</organism>
<dbReference type="InterPro" id="IPR004821">
    <property type="entry name" value="Cyt_trans-like"/>
</dbReference>
<evidence type="ECO:0000259" key="3">
    <source>
        <dbReference type="Pfam" id="PF01467"/>
    </source>
</evidence>
<dbReference type="EMBL" id="VIRV01000025">
    <property type="protein sequence ID" value="MBY0759778.1"/>
    <property type="molecule type" value="Genomic_DNA"/>
</dbReference>
<protein>
    <submittedName>
        <fullName evidence="4">Nicotinate-nucleotide adenylyltransferase</fullName>
    </submittedName>
</protein>
<dbReference type="InterPro" id="IPR014729">
    <property type="entry name" value="Rossmann-like_a/b/a_fold"/>
</dbReference>
<keyword evidence="1" id="KW-0808">Transferase</keyword>
<accession>A0ABS7L9X1</accession>
<dbReference type="SUPFAM" id="SSF52374">
    <property type="entry name" value="Nucleotidylyl transferase"/>
    <property type="match status" value="1"/>
</dbReference>
<name>A0ABS7L9X1_9FIRM</name>
<dbReference type="Proteomes" id="UP000779049">
    <property type="component" value="Unassembled WGS sequence"/>
</dbReference>
<evidence type="ECO:0000256" key="1">
    <source>
        <dbReference type="ARBA" id="ARBA00022679"/>
    </source>
</evidence>
<dbReference type="Gene3D" id="3.40.50.620">
    <property type="entry name" value="HUPs"/>
    <property type="match status" value="1"/>
</dbReference>
<dbReference type="Pfam" id="PF01467">
    <property type="entry name" value="CTP_transf_like"/>
    <property type="match status" value="1"/>
</dbReference>
<gene>
    <name evidence="4" type="ORF">FLB61_11925</name>
</gene>
<dbReference type="RefSeq" id="WP_221920317.1">
    <property type="nucleotide sequence ID" value="NZ_CP173660.1"/>
</dbReference>
<keyword evidence="5" id="KW-1185">Reference proteome</keyword>
<evidence type="ECO:0000313" key="5">
    <source>
        <dbReference type="Proteomes" id="UP000779049"/>
    </source>
</evidence>
<keyword evidence="2 4" id="KW-0548">Nucleotidyltransferase</keyword>
<dbReference type="GO" id="GO:0016779">
    <property type="term" value="F:nucleotidyltransferase activity"/>
    <property type="evidence" value="ECO:0007669"/>
    <property type="project" value="UniProtKB-KW"/>
</dbReference>
<evidence type="ECO:0000256" key="2">
    <source>
        <dbReference type="ARBA" id="ARBA00022695"/>
    </source>
</evidence>
<evidence type="ECO:0000313" key="4">
    <source>
        <dbReference type="EMBL" id="MBY0759778.1"/>
    </source>
</evidence>
<proteinExistence type="predicted"/>
<sequence length="186" mass="22004">MTEKRGVIHGRFQCLHNKHMEYLLLAKSRCQTLIIGISNPDVSYIRPSENDRDRSKKENNPFTYFERYEMIRDAMLEYGVPREEFEIVPFPINKPEYISQYAPTDAMYYMSICDAWGQEKYDTLTGLGLRVEVLWKRKPEEKGTTGTEVRKLIMEGKPWDHLVPKSVYKYITKNRLDERIIRLSNG</sequence>
<reference evidence="4 5" key="1">
    <citation type="journal article" date="2020" name="New Microbes New Infect">
        <title>Sellimonas caecigallum sp. nov., description and genome sequence of a new member of the Sellimonas genus isolated from the cecum of feral chicken.</title>
        <authorList>
            <person name="Wongkuna S."/>
            <person name="Ghimire S."/>
            <person name="Antony L."/>
            <person name="Chankhamhaengdecha S."/>
            <person name="Janvilisri T."/>
            <person name="Scaria J."/>
        </authorList>
    </citation>
    <scope>NUCLEOTIDE SEQUENCE [LARGE SCALE GENOMIC DNA]</scope>
    <source>
        <strain evidence="4 5">SW451</strain>
    </source>
</reference>
<feature type="domain" description="Cytidyltransferase-like" evidence="3">
    <location>
        <begin position="8"/>
        <end position="151"/>
    </location>
</feature>